<keyword evidence="5 8" id="KW-1133">Transmembrane helix</keyword>
<evidence type="ECO:0000313" key="11">
    <source>
        <dbReference type="Proteomes" id="UP001176940"/>
    </source>
</evidence>
<organism evidence="10 11">
    <name type="scientific">Ranitomeya imitator</name>
    <name type="common">mimic poison frog</name>
    <dbReference type="NCBI Taxonomy" id="111125"/>
    <lineage>
        <taxon>Eukaryota</taxon>
        <taxon>Metazoa</taxon>
        <taxon>Chordata</taxon>
        <taxon>Craniata</taxon>
        <taxon>Vertebrata</taxon>
        <taxon>Euteleostomi</taxon>
        <taxon>Amphibia</taxon>
        <taxon>Batrachia</taxon>
        <taxon>Anura</taxon>
        <taxon>Neobatrachia</taxon>
        <taxon>Hyloidea</taxon>
        <taxon>Dendrobatidae</taxon>
        <taxon>Dendrobatinae</taxon>
        <taxon>Ranitomeya</taxon>
    </lineage>
</organism>
<dbReference type="CDD" id="cd20328">
    <property type="entry name" value="FXYD3-like"/>
    <property type="match status" value="1"/>
</dbReference>
<keyword evidence="4 8" id="KW-0812">Transmembrane</keyword>
<evidence type="ECO:0000256" key="4">
    <source>
        <dbReference type="ARBA" id="ARBA00022692"/>
    </source>
</evidence>
<keyword evidence="11" id="KW-1185">Reference proteome</keyword>
<keyword evidence="3 8" id="KW-0813">Transport</keyword>
<feature type="region of interest" description="Disordered" evidence="9">
    <location>
        <begin position="90"/>
        <end position="151"/>
    </location>
</feature>
<dbReference type="EMBL" id="CAUEEQ010001171">
    <property type="protein sequence ID" value="CAJ0919096.1"/>
    <property type="molecule type" value="Genomic_DNA"/>
</dbReference>
<protein>
    <recommendedName>
        <fullName evidence="8">FXYD domain-containing ion transport regulator</fullName>
    </recommendedName>
</protein>
<gene>
    <name evidence="10" type="ORF">RIMI_LOCUS934881</name>
</gene>
<dbReference type="InterPro" id="IPR047297">
    <property type="entry name" value="FXYD_motif"/>
</dbReference>
<keyword evidence="7 8" id="KW-0472">Membrane</keyword>
<dbReference type="PANTHER" id="PTHR14132:SF14">
    <property type="entry name" value="FXYD DOMAIN-CONTAINING ION TRANSPORT REGULATOR 5"/>
    <property type="match status" value="1"/>
</dbReference>
<evidence type="ECO:0000256" key="6">
    <source>
        <dbReference type="ARBA" id="ARBA00023065"/>
    </source>
</evidence>
<evidence type="ECO:0000313" key="10">
    <source>
        <dbReference type="EMBL" id="CAJ0919096.1"/>
    </source>
</evidence>
<evidence type="ECO:0000256" key="5">
    <source>
        <dbReference type="ARBA" id="ARBA00022989"/>
    </source>
</evidence>
<proteinExistence type="inferred from homology"/>
<keyword evidence="6 8" id="KW-0406">Ion transport</keyword>
<evidence type="ECO:0000256" key="7">
    <source>
        <dbReference type="ARBA" id="ARBA00023136"/>
    </source>
</evidence>
<dbReference type="PANTHER" id="PTHR14132">
    <property type="entry name" value="SODIUM/POTASSIUM-TRANSPORTING ATPASE SUBUNIT GAMMA"/>
    <property type="match status" value="1"/>
</dbReference>
<feature type="transmembrane region" description="Helical" evidence="8">
    <location>
        <begin position="21"/>
        <end position="39"/>
    </location>
</feature>
<accession>A0ABN9KRX7</accession>
<comment type="subcellular location">
    <subcellularLocation>
        <location evidence="1">Membrane</location>
        <topology evidence="1">Single-pass membrane protein</topology>
    </subcellularLocation>
</comment>
<dbReference type="Gene3D" id="1.20.5.780">
    <property type="entry name" value="Single helix bin"/>
    <property type="match status" value="1"/>
</dbReference>
<evidence type="ECO:0000256" key="2">
    <source>
        <dbReference type="ARBA" id="ARBA00005948"/>
    </source>
</evidence>
<evidence type="ECO:0000256" key="9">
    <source>
        <dbReference type="SAM" id="MobiDB-lite"/>
    </source>
</evidence>
<comment type="caution">
    <text evidence="10">The sequence shown here is derived from an EMBL/GenBank/DDBJ whole genome shotgun (WGS) entry which is preliminary data.</text>
</comment>
<evidence type="ECO:0000256" key="3">
    <source>
        <dbReference type="ARBA" id="ARBA00022448"/>
    </source>
</evidence>
<sequence>APPLTLSRFALGRVESPDLKMPDVCVALFLMLASAPLLLATSGAEPSERNPFEYDYKSLQIAGLIMAGVLCAMGIIILISGKCRCKFNQKEQMRRSQDPQLITPDKPGLGTGGTFQRLSRPWKANSSSISLPLPDDAPNSGDSQDGVQSAH</sequence>
<dbReference type="InterPro" id="IPR000272">
    <property type="entry name" value="Ion-transport_regulator_FXYD"/>
</dbReference>
<dbReference type="Pfam" id="PF02038">
    <property type="entry name" value="ATP1G1_PLM_MAT8"/>
    <property type="match status" value="1"/>
</dbReference>
<feature type="non-terminal residue" evidence="10">
    <location>
        <position position="1"/>
    </location>
</feature>
<evidence type="ECO:0000256" key="1">
    <source>
        <dbReference type="ARBA" id="ARBA00004167"/>
    </source>
</evidence>
<comment type="similarity">
    <text evidence="2 8">Belongs to the FXYD family.</text>
</comment>
<dbReference type="PROSITE" id="PS01310">
    <property type="entry name" value="FXYD"/>
    <property type="match status" value="1"/>
</dbReference>
<dbReference type="Proteomes" id="UP001176940">
    <property type="component" value="Unassembled WGS sequence"/>
</dbReference>
<evidence type="ECO:0000256" key="8">
    <source>
        <dbReference type="RuleBase" id="RU364131"/>
    </source>
</evidence>
<name>A0ABN9KRX7_9NEOB</name>
<feature type="transmembrane region" description="Helical" evidence="8">
    <location>
        <begin position="59"/>
        <end position="80"/>
    </location>
</feature>
<comment type="caution">
    <text evidence="8">Lacks conserved residue(s) required for the propagation of feature annotation.</text>
</comment>
<feature type="compositionally biased region" description="Polar residues" evidence="9">
    <location>
        <begin position="140"/>
        <end position="151"/>
    </location>
</feature>
<reference evidence="10" key="1">
    <citation type="submission" date="2023-07" db="EMBL/GenBank/DDBJ databases">
        <authorList>
            <person name="Stuckert A."/>
        </authorList>
    </citation>
    <scope>NUCLEOTIDE SEQUENCE</scope>
</reference>